<protein>
    <submittedName>
        <fullName evidence="2">Heavy-metal-associated domain-containing protein</fullName>
    </submittedName>
</protein>
<dbReference type="InterPro" id="IPR036163">
    <property type="entry name" value="HMA_dom_sf"/>
</dbReference>
<proteinExistence type="predicted"/>
<evidence type="ECO:0000259" key="1">
    <source>
        <dbReference type="PROSITE" id="PS50846"/>
    </source>
</evidence>
<sequence length="80" mass="9132">MIKTTIKIDGMACGMCEAHVNDALRKVIKAKKITSSHKKKEAVVVSENELNEEEIKKVINDTGYTYISMTSEPYKKKFFF</sequence>
<organism evidence="2 3">
    <name type="scientific">Eubacterium segne</name>
    <dbReference type="NCBI Taxonomy" id="2763045"/>
    <lineage>
        <taxon>Bacteria</taxon>
        <taxon>Bacillati</taxon>
        <taxon>Bacillota</taxon>
        <taxon>Clostridia</taxon>
        <taxon>Eubacteriales</taxon>
        <taxon>Eubacteriaceae</taxon>
        <taxon>Eubacterium</taxon>
    </lineage>
</organism>
<dbReference type="InterPro" id="IPR006121">
    <property type="entry name" value="HMA_dom"/>
</dbReference>
<comment type="caution">
    <text evidence="2">The sequence shown here is derived from an EMBL/GenBank/DDBJ whole genome shotgun (WGS) entry which is preliminary data.</text>
</comment>
<accession>A0ABR7EYP1</accession>
<dbReference type="SUPFAM" id="SSF55008">
    <property type="entry name" value="HMA, heavy metal-associated domain"/>
    <property type="match status" value="1"/>
</dbReference>
<dbReference type="RefSeq" id="WP_118589106.1">
    <property type="nucleotide sequence ID" value="NZ_JACOOZ010000001.1"/>
</dbReference>
<dbReference type="EMBL" id="JACOOZ010000001">
    <property type="protein sequence ID" value="MBC5666433.1"/>
    <property type="molecule type" value="Genomic_DNA"/>
</dbReference>
<dbReference type="Pfam" id="PF00403">
    <property type="entry name" value="HMA"/>
    <property type="match status" value="1"/>
</dbReference>
<reference evidence="2 3" key="1">
    <citation type="submission" date="2020-08" db="EMBL/GenBank/DDBJ databases">
        <title>Genome public.</title>
        <authorList>
            <person name="Liu C."/>
            <person name="Sun Q."/>
        </authorList>
    </citation>
    <scope>NUCLEOTIDE SEQUENCE [LARGE SCALE GENOMIC DNA]</scope>
    <source>
        <strain evidence="2 3">BX4</strain>
    </source>
</reference>
<dbReference type="Gene3D" id="3.30.70.100">
    <property type="match status" value="1"/>
</dbReference>
<evidence type="ECO:0000313" key="2">
    <source>
        <dbReference type="EMBL" id="MBC5666433.1"/>
    </source>
</evidence>
<feature type="domain" description="HMA" evidence="1">
    <location>
        <begin position="2"/>
        <end position="67"/>
    </location>
</feature>
<gene>
    <name evidence="2" type="ORF">H8S00_00260</name>
</gene>
<dbReference type="Proteomes" id="UP000597877">
    <property type="component" value="Unassembled WGS sequence"/>
</dbReference>
<dbReference type="PROSITE" id="PS50846">
    <property type="entry name" value="HMA_2"/>
    <property type="match status" value="1"/>
</dbReference>
<evidence type="ECO:0000313" key="3">
    <source>
        <dbReference type="Proteomes" id="UP000597877"/>
    </source>
</evidence>
<dbReference type="CDD" id="cd00371">
    <property type="entry name" value="HMA"/>
    <property type="match status" value="1"/>
</dbReference>
<keyword evidence="3" id="KW-1185">Reference proteome</keyword>
<name>A0ABR7EYP1_9FIRM</name>